<organism evidence="2 3">
    <name type="scientific">Pelagerythrobacter marensis</name>
    <dbReference type="NCBI Taxonomy" id="543877"/>
    <lineage>
        <taxon>Bacteria</taxon>
        <taxon>Pseudomonadati</taxon>
        <taxon>Pseudomonadota</taxon>
        <taxon>Alphaproteobacteria</taxon>
        <taxon>Sphingomonadales</taxon>
        <taxon>Erythrobacteraceae</taxon>
        <taxon>Pelagerythrobacter</taxon>
    </lineage>
</organism>
<evidence type="ECO:0000313" key="3">
    <source>
        <dbReference type="Proteomes" id="UP001335183"/>
    </source>
</evidence>
<dbReference type="RefSeq" id="WP_338445971.1">
    <property type="nucleotide sequence ID" value="NZ_CP144918.1"/>
</dbReference>
<feature type="signal peptide" evidence="1">
    <location>
        <begin position="1"/>
        <end position="18"/>
    </location>
</feature>
<evidence type="ECO:0000313" key="2">
    <source>
        <dbReference type="EMBL" id="WWA47080.1"/>
    </source>
</evidence>
<name>A0ABZ2D217_9SPHN</name>
<sequence>MKMMLVAILALASAPVGADAPSESFLLVVKLAHDPANLGRALRVTVVETRAECERLGAAIVATANEPRSSKYYCHKGKWRLGPRTSGYASGGYLLKNIEQRR</sequence>
<accession>A0ABZ2D217</accession>
<dbReference type="Proteomes" id="UP001335183">
    <property type="component" value="Chromosome"/>
</dbReference>
<protein>
    <recommendedName>
        <fullName evidence="4">UrcA family protein</fullName>
    </recommendedName>
</protein>
<keyword evidence="1" id="KW-0732">Signal</keyword>
<evidence type="ECO:0008006" key="4">
    <source>
        <dbReference type="Google" id="ProtNLM"/>
    </source>
</evidence>
<proteinExistence type="predicted"/>
<keyword evidence="3" id="KW-1185">Reference proteome</keyword>
<feature type="chain" id="PRO_5046921278" description="UrcA family protein" evidence="1">
    <location>
        <begin position="19"/>
        <end position="102"/>
    </location>
</feature>
<evidence type="ECO:0000256" key="1">
    <source>
        <dbReference type="SAM" id="SignalP"/>
    </source>
</evidence>
<reference evidence="2 3" key="1">
    <citation type="submission" date="2024-02" db="EMBL/GenBank/DDBJ databases">
        <title>The whole genome sequence of five bacterial samples isolated from Abu Dhabi Sabkha-shore region.</title>
        <authorList>
            <person name="Sudalaimuthuasari N."/>
            <person name="Sarfraz B."/>
            <person name="Tuyisabe J.D."/>
            <person name="Mugisha Ntwali L.D.M."/>
            <person name="Ali A.I.A.A."/>
            <person name="Almansoori S.Z.A."/>
            <person name="Alajami H.S.A."/>
            <person name="Almeqbaali A.A.S."/>
            <person name="Kundu B."/>
            <person name="Saeed E.E."/>
            <person name="Sukumarinath V."/>
            <person name="Mishra A.K."/>
            <person name="Hazzouri K.M."/>
            <person name="Almaskari R."/>
            <person name="Sharma A.K."/>
            <person name="Amiri K.M.A."/>
        </authorList>
    </citation>
    <scope>NUCLEOTIDE SEQUENCE [LARGE SCALE GENOMIC DNA]</scope>
    <source>
        <strain evidence="3">kcgeb_sd</strain>
    </source>
</reference>
<dbReference type="EMBL" id="CP144918">
    <property type="protein sequence ID" value="WWA47080.1"/>
    <property type="molecule type" value="Genomic_DNA"/>
</dbReference>
<gene>
    <name evidence="2" type="ORF">V5F89_12550</name>
</gene>